<dbReference type="EMBL" id="CP011125">
    <property type="protein sequence ID" value="AKF07710.1"/>
    <property type="molecule type" value="Genomic_DNA"/>
</dbReference>
<reference evidence="4 5" key="1">
    <citation type="submission" date="2015-03" db="EMBL/GenBank/DDBJ databases">
        <title>Genome assembly of Sandaracinus amylolyticus DSM 53668.</title>
        <authorList>
            <person name="Sharma G."/>
            <person name="Subramanian S."/>
        </authorList>
    </citation>
    <scope>NUCLEOTIDE SEQUENCE [LARGE SCALE GENOMIC DNA]</scope>
    <source>
        <strain evidence="4 5">DSM 53668</strain>
    </source>
</reference>
<organism evidence="4 5">
    <name type="scientific">Sandaracinus amylolyticus</name>
    <dbReference type="NCBI Taxonomy" id="927083"/>
    <lineage>
        <taxon>Bacteria</taxon>
        <taxon>Pseudomonadati</taxon>
        <taxon>Myxococcota</taxon>
        <taxon>Polyangia</taxon>
        <taxon>Polyangiales</taxon>
        <taxon>Sandaracinaceae</taxon>
        <taxon>Sandaracinus</taxon>
    </lineage>
</organism>
<dbReference type="Gene3D" id="3.40.630.30">
    <property type="match status" value="1"/>
</dbReference>
<proteinExistence type="predicted"/>
<sequence length="171" mass="19530">MSAERYVELALDPMSRVTLRPMTDADRPFLERLYASTREEELRPVPWSDAQKTAFLASQYALQHAHYQQHYDGARFDVIEEDGAPIGRLYLSRGEREIRIVDIALIPSHRGRGIGASLIERVIARARKEGASVTIHVERNNPALRLYERLGFRVEEDRGVYLFLAHSAGRA</sequence>
<evidence type="ECO:0000313" key="4">
    <source>
        <dbReference type="EMBL" id="AKF07710.1"/>
    </source>
</evidence>
<dbReference type="InterPro" id="IPR000182">
    <property type="entry name" value="GNAT_dom"/>
</dbReference>
<dbReference type="STRING" id="927083.DB32_004859"/>
<dbReference type="InterPro" id="IPR050680">
    <property type="entry name" value="YpeA/RimI_acetyltransf"/>
</dbReference>
<evidence type="ECO:0000256" key="2">
    <source>
        <dbReference type="ARBA" id="ARBA00023315"/>
    </source>
</evidence>
<feature type="domain" description="N-acetyltransferase" evidence="3">
    <location>
        <begin position="17"/>
        <end position="169"/>
    </location>
</feature>
<dbReference type="AlphaFoldDB" id="A0A0F6YJE1"/>
<evidence type="ECO:0000313" key="5">
    <source>
        <dbReference type="Proteomes" id="UP000034883"/>
    </source>
</evidence>
<protein>
    <submittedName>
        <fullName evidence="4">Acetyltransferase, GNAT family</fullName>
    </submittedName>
</protein>
<dbReference type="PANTHER" id="PTHR43420">
    <property type="entry name" value="ACETYLTRANSFERASE"/>
    <property type="match status" value="1"/>
</dbReference>
<dbReference type="Proteomes" id="UP000034883">
    <property type="component" value="Chromosome"/>
</dbReference>
<keyword evidence="5" id="KW-1185">Reference proteome</keyword>
<evidence type="ECO:0000256" key="1">
    <source>
        <dbReference type="ARBA" id="ARBA00022679"/>
    </source>
</evidence>
<dbReference type="CDD" id="cd04301">
    <property type="entry name" value="NAT_SF"/>
    <property type="match status" value="1"/>
</dbReference>
<dbReference type="PROSITE" id="PS51186">
    <property type="entry name" value="GNAT"/>
    <property type="match status" value="1"/>
</dbReference>
<dbReference type="Pfam" id="PF00583">
    <property type="entry name" value="Acetyltransf_1"/>
    <property type="match status" value="1"/>
</dbReference>
<dbReference type="SUPFAM" id="SSF55729">
    <property type="entry name" value="Acyl-CoA N-acyltransferases (Nat)"/>
    <property type="match status" value="1"/>
</dbReference>
<name>A0A0F6YJE1_9BACT</name>
<evidence type="ECO:0000259" key="3">
    <source>
        <dbReference type="PROSITE" id="PS51186"/>
    </source>
</evidence>
<dbReference type="InterPro" id="IPR016181">
    <property type="entry name" value="Acyl_CoA_acyltransferase"/>
</dbReference>
<dbReference type="RefSeq" id="WP_205627076.1">
    <property type="nucleotide sequence ID" value="NZ_CP011125.1"/>
</dbReference>
<dbReference type="KEGG" id="samy:DB32_004859"/>
<keyword evidence="2" id="KW-0012">Acyltransferase</keyword>
<dbReference type="GO" id="GO:0016747">
    <property type="term" value="F:acyltransferase activity, transferring groups other than amino-acyl groups"/>
    <property type="evidence" value="ECO:0007669"/>
    <property type="project" value="InterPro"/>
</dbReference>
<accession>A0A0F6YJE1</accession>
<keyword evidence="1 4" id="KW-0808">Transferase</keyword>
<gene>
    <name evidence="4" type="ORF">DB32_004859</name>
</gene>